<keyword evidence="3" id="KW-1185">Reference proteome</keyword>
<evidence type="ECO:0000313" key="3">
    <source>
        <dbReference type="Proteomes" id="UP000274772"/>
    </source>
</evidence>
<dbReference type="InterPro" id="IPR025870">
    <property type="entry name" value="Glyoxalase-like_dom"/>
</dbReference>
<evidence type="ECO:0000259" key="1">
    <source>
        <dbReference type="Pfam" id="PF13468"/>
    </source>
</evidence>
<dbReference type="SUPFAM" id="SSF54593">
    <property type="entry name" value="Glyoxalase/Bleomycin resistance protein/Dihydroxybiphenyl dioxygenase"/>
    <property type="match status" value="1"/>
</dbReference>
<dbReference type="GeneID" id="58050481"/>
<dbReference type="PANTHER" id="PTHR40265:SF1">
    <property type="entry name" value="GLYOXALASE-LIKE DOMAIN-CONTAINING PROTEIN"/>
    <property type="match status" value="1"/>
</dbReference>
<dbReference type="Gene3D" id="2.60.40.4320">
    <property type="match status" value="1"/>
</dbReference>
<dbReference type="Pfam" id="PF13468">
    <property type="entry name" value="Glyoxalase_3"/>
    <property type="match status" value="1"/>
</dbReference>
<organism evidence="2 3">
    <name type="scientific">Staphylococcus caprae</name>
    <dbReference type="NCBI Taxonomy" id="29380"/>
    <lineage>
        <taxon>Bacteria</taxon>
        <taxon>Bacillati</taxon>
        <taxon>Bacillota</taxon>
        <taxon>Bacilli</taxon>
        <taxon>Bacillales</taxon>
        <taxon>Staphylococcaceae</taxon>
        <taxon>Staphylococcus</taxon>
    </lineage>
</organism>
<dbReference type="InterPro" id="IPR029068">
    <property type="entry name" value="Glyas_Bleomycin-R_OHBP_Dase"/>
</dbReference>
<feature type="domain" description="Glyoxalase-like" evidence="1">
    <location>
        <begin position="5"/>
        <end position="190"/>
    </location>
</feature>
<name>A0ABN5W2T2_9STAP</name>
<sequence length="253" mass="29868">MELKFDHIIHYIDQLERFQFPGKLLKLHSGGKHHKFGTFNQLSYINGNYIEMLDVEDKEKLKKLAKSEEGRVSFATKIVQDNFIQGFKTISLRTNDIEQVKQTLTDRGIDTIGPLRMERDNKKGDKVGWQLLYIANPDYRVKPPFFIQWDESEASREAHLKDFYQKQFSIEAVVISSSQRHKTVEDWKQWYDMQILHEYDTYTDLILKDDDILFRIEDGKESGYRTLIIKDANATAPYSIFIRGAKYRFEPIN</sequence>
<gene>
    <name evidence="2" type="ORF">JMUB590_0715</name>
</gene>
<reference evidence="2 3" key="1">
    <citation type="submission" date="2018-05" db="EMBL/GenBank/DDBJ databases">
        <title>Complete genome sequencing of three human clinical isolates of Staphylococcus caprae reveals virulence factors similar to those of S. epidermidis and S. capitis.</title>
        <authorList>
            <person name="Watanabe S."/>
            <person name="Cui L."/>
        </authorList>
    </citation>
    <scope>NUCLEOTIDE SEQUENCE [LARGE SCALE GENOMIC DNA]</scope>
    <source>
        <strain evidence="2 3">JMUB590</strain>
    </source>
</reference>
<dbReference type="Proteomes" id="UP000274772">
    <property type="component" value="Chromosome"/>
</dbReference>
<proteinExistence type="predicted"/>
<protein>
    <recommendedName>
        <fullName evidence="1">Glyoxalase-like domain-containing protein</fullName>
    </recommendedName>
</protein>
<dbReference type="PANTHER" id="PTHR40265">
    <property type="entry name" value="BLL2707 PROTEIN"/>
    <property type="match status" value="1"/>
</dbReference>
<accession>A0ABN5W2T2</accession>
<dbReference type="RefSeq" id="WP_002443779.1">
    <property type="nucleotide sequence ID" value="NZ_AP018585.1"/>
</dbReference>
<dbReference type="EMBL" id="AP018586">
    <property type="protein sequence ID" value="BBD91825.1"/>
    <property type="molecule type" value="Genomic_DNA"/>
</dbReference>
<dbReference type="Gene3D" id="3.10.180.10">
    <property type="entry name" value="2,3-Dihydroxybiphenyl 1,2-Dioxygenase, domain 1"/>
    <property type="match status" value="1"/>
</dbReference>
<evidence type="ECO:0000313" key="2">
    <source>
        <dbReference type="EMBL" id="BBD91825.1"/>
    </source>
</evidence>